<comment type="caution">
    <text evidence="1">The sequence shown here is derived from an EMBL/GenBank/DDBJ whole genome shotgun (WGS) entry which is preliminary data.</text>
</comment>
<protein>
    <recommendedName>
        <fullName evidence="3">Outer membrane protein beta-barrel domain-containing protein</fullName>
    </recommendedName>
</protein>
<evidence type="ECO:0000313" key="1">
    <source>
        <dbReference type="EMBL" id="RTQ46506.1"/>
    </source>
</evidence>
<dbReference type="EMBL" id="RXOF01000015">
    <property type="protein sequence ID" value="RTQ46506.1"/>
    <property type="molecule type" value="Genomic_DNA"/>
</dbReference>
<proteinExistence type="predicted"/>
<sequence>MLLYYSGADYLPTLSGRTHLINEFVNVHPFVGRRFGLGKALSVDVSAGADLGLLLHSQEKGRATDEQGQTLSSNLERPQPGLDVRPRLNLTTYYKRAGLSLGYSHGLTNYRRSWVGGVNEAYAQVWRLGVVYRLR</sequence>
<keyword evidence="2" id="KW-1185">Reference proteome</keyword>
<gene>
    <name evidence="1" type="ORF">EJV47_21365</name>
</gene>
<evidence type="ECO:0000313" key="2">
    <source>
        <dbReference type="Proteomes" id="UP000282184"/>
    </source>
</evidence>
<dbReference type="RefSeq" id="WP_126695251.1">
    <property type="nucleotide sequence ID" value="NZ_RXOF01000015.1"/>
</dbReference>
<dbReference type="Proteomes" id="UP000282184">
    <property type="component" value="Unassembled WGS sequence"/>
</dbReference>
<reference evidence="1 2" key="1">
    <citation type="submission" date="2018-12" db="EMBL/GenBank/DDBJ databases">
        <title>Hymenobacter gummosus sp. nov., isolated from a spring.</title>
        <authorList>
            <person name="Nie L."/>
        </authorList>
    </citation>
    <scope>NUCLEOTIDE SEQUENCE [LARGE SCALE GENOMIC DNA]</scope>
    <source>
        <strain evidence="1 2">KCTC 52166</strain>
    </source>
</reference>
<evidence type="ECO:0008006" key="3">
    <source>
        <dbReference type="Google" id="ProtNLM"/>
    </source>
</evidence>
<dbReference type="AlphaFoldDB" id="A0A3S0HKC8"/>
<organism evidence="1 2">
    <name type="scientific">Hymenobacter gummosus</name>
    <dbReference type="NCBI Taxonomy" id="1776032"/>
    <lineage>
        <taxon>Bacteria</taxon>
        <taxon>Pseudomonadati</taxon>
        <taxon>Bacteroidota</taxon>
        <taxon>Cytophagia</taxon>
        <taxon>Cytophagales</taxon>
        <taxon>Hymenobacteraceae</taxon>
        <taxon>Hymenobacter</taxon>
    </lineage>
</organism>
<accession>A0A3S0HKC8</accession>
<dbReference type="OrthoDB" id="1340981at2"/>
<name>A0A3S0HKC8_9BACT</name>